<evidence type="ECO:0000313" key="10">
    <source>
        <dbReference type="Proteomes" id="UP001425155"/>
    </source>
</evidence>
<feature type="region of interest" description="Disordered" evidence="6">
    <location>
        <begin position="195"/>
        <end position="222"/>
    </location>
</feature>
<evidence type="ECO:0000256" key="5">
    <source>
        <dbReference type="NCBIfam" id="TIGR02228"/>
    </source>
</evidence>
<evidence type="ECO:0000256" key="6">
    <source>
        <dbReference type="SAM" id="MobiDB-lite"/>
    </source>
</evidence>
<feature type="transmembrane region" description="Helical" evidence="7">
    <location>
        <begin position="161"/>
        <end position="184"/>
    </location>
</feature>
<sequence length="222" mass="23556">MTTMIDAPERQENAGKERGVFHYVGLGSSLGLLAVVIGLAIALIVVPKIAGATPMTVLTQSMEPSLPPGTLLVVRPVDPADVRMGDVITYQIRSGDPAVITHRVIGIQAASDGSYSFTTKGDNNDVADPTVIEPQVQGRLWYSVPLVGYVNAAVNGDARSWIVPMIAVALFCYAAFMIVSGIIVSMRRRRREMDAAEPEASADDAVINAVGAAGTHQESQRP</sequence>
<dbReference type="GO" id="GO:0009003">
    <property type="term" value="F:signal peptidase activity"/>
    <property type="evidence" value="ECO:0007669"/>
    <property type="project" value="UniProtKB-EC"/>
</dbReference>
<evidence type="ECO:0000256" key="2">
    <source>
        <dbReference type="ARBA" id="ARBA00022692"/>
    </source>
</evidence>
<dbReference type="PRINTS" id="PR00728">
    <property type="entry name" value="SIGNALPTASE"/>
</dbReference>
<keyword evidence="4 7" id="KW-0472">Membrane</keyword>
<feature type="transmembrane region" description="Helical" evidence="7">
    <location>
        <begin position="20"/>
        <end position="46"/>
    </location>
</feature>
<evidence type="ECO:0000256" key="7">
    <source>
        <dbReference type="SAM" id="Phobius"/>
    </source>
</evidence>
<comment type="subcellular location">
    <subcellularLocation>
        <location evidence="1">Membrane</location>
    </subcellularLocation>
</comment>
<dbReference type="InterPro" id="IPR019533">
    <property type="entry name" value="Peptidase_S26"/>
</dbReference>
<evidence type="ECO:0000256" key="1">
    <source>
        <dbReference type="ARBA" id="ARBA00004370"/>
    </source>
</evidence>
<keyword evidence="2 7" id="KW-0812">Transmembrane</keyword>
<dbReference type="Pfam" id="PF10502">
    <property type="entry name" value="Peptidase_S26"/>
    <property type="match status" value="1"/>
</dbReference>
<dbReference type="CDD" id="cd06530">
    <property type="entry name" value="S26_SPase_I"/>
    <property type="match status" value="1"/>
</dbReference>
<accession>A0ABU9W556</accession>
<feature type="domain" description="Peptidase S26" evidence="8">
    <location>
        <begin position="34"/>
        <end position="107"/>
    </location>
</feature>
<dbReference type="EC" id="3.4.21.89" evidence="5"/>
<evidence type="ECO:0000313" key="9">
    <source>
        <dbReference type="EMBL" id="MEN1947130.1"/>
    </source>
</evidence>
<name>A0ABU9W556_9MICO</name>
<dbReference type="NCBIfam" id="TIGR02228">
    <property type="entry name" value="sigpep_I_arch"/>
    <property type="match status" value="1"/>
</dbReference>
<evidence type="ECO:0000259" key="8">
    <source>
        <dbReference type="Pfam" id="PF10502"/>
    </source>
</evidence>
<dbReference type="SUPFAM" id="SSF51306">
    <property type="entry name" value="LexA/Signal peptidase"/>
    <property type="match status" value="1"/>
</dbReference>
<dbReference type="InterPro" id="IPR001733">
    <property type="entry name" value="Peptidase_S26B"/>
</dbReference>
<dbReference type="RefSeq" id="WP_342114063.1">
    <property type="nucleotide sequence ID" value="NZ_JBCAUN010000002.1"/>
</dbReference>
<evidence type="ECO:0000256" key="4">
    <source>
        <dbReference type="ARBA" id="ARBA00023136"/>
    </source>
</evidence>
<gene>
    <name evidence="9" type="ORF">WJX64_11280</name>
</gene>
<keyword evidence="9" id="KW-0378">Hydrolase</keyword>
<organism evidence="9 10">
    <name type="scientific">Leifsonia stereocauli</name>
    <dbReference type="NCBI Taxonomy" id="3134136"/>
    <lineage>
        <taxon>Bacteria</taxon>
        <taxon>Bacillati</taxon>
        <taxon>Actinomycetota</taxon>
        <taxon>Actinomycetes</taxon>
        <taxon>Micrococcales</taxon>
        <taxon>Microbacteriaceae</taxon>
        <taxon>Leifsonia</taxon>
    </lineage>
</organism>
<evidence type="ECO:0000256" key="3">
    <source>
        <dbReference type="ARBA" id="ARBA00022989"/>
    </source>
</evidence>
<dbReference type="InterPro" id="IPR036286">
    <property type="entry name" value="LexA/Signal_pep-like_sf"/>
</dbReference>
<keyword evidence="10" id="KW-1185">Reference proteome</keyword>
<keyword evidence="3 7" id="KW-1133">Transmembrane helix</keyword>
<dbReference type="PANTHER" id="PTHR10806:SF6">
    <property type="entry name" value="SIGNAL PEPTIDASE COMPLEX CATALYTIC SUBUNIT SEC11"/>
    <property type="match status" value="1"/>
</dbReference>
<dbReference type="EMBL" id="JBCLVG010000002">
    <property type="protein sequence ID" value="MEN1947130.1"/>
    <property type="molecule type" value="Genomic_DNA"/>
</dbReference>
<comment type="caution">
    <text evidence="9">The sequence shown here is derived from an EMBL/GenBank/DDBJ whole genome shotgun (WGS) entry which is preliminary data.</text>
</comment>
<dbReference type="PANTHER" id="PTHR10806">
    <property type="entry name" value="SIGNAL PEPTIDASE COMPLEX CATALYTIC SUBUNIT SEC11"/>
    <property type="match status" value="1"/>
</dbReference>
<protein>
    <recommendedName>
        <fullName evidence="5">Signal peptidase I</fullName>
        <ecNumber evidence="5">3.4.21.89</ecNumber>
    </recommendedName>
</protein>
<reference evidence="9 10" key="1">
    <citation type="submission" date="2024-03" db="EMBL/GenBank/DDBJ databases">
        <title>YIM 134122 draft genome.</title>
        <authorList>
            <person name="Zuo S."/>
            <person name="Xiong L."/>
        </authorList>
    </citation>
    <scope>NUCLEOTIDE SEQUENCE [LARGE SCALE GENOMIC DNA]</scope>
    <source>
        <strain evidence="9 10">YIM 134122</strain>
    </source>
</reference>
<proteinExistence type="predicted"/>
<dbReference type="Proteomes" id="UP001425155">
    <property type="component" value="Unassembled WGS sequence"/>
</dbReference>